<keyword evidence="2" id="KW-0677">Repeat</keyword>
<reference evidence="7 8" key="2">
    <citation type="journal article" date="2019" name="G3 (Bethesda)">
        <title>Hybrid Assembly of the Genome of the Entomopathogenic Nematode Steinernema carpocapsae Identifies the X-Chromosome.</title>
        <authorList>
            <person name="Serra L."/>
            <person name="Macchietto M."/>
            <person name="Macias-Munoz A."/>
            <person name="McGill C.J."/>
            <person name="Rodriguez I.M."/>
            <person name="Rodriguez B."/>
            <person name="Murad R."/>
            <person name="Mortazavi A."/>
        </authorList>
    </citation>
    <scope>NUCLEOTIDE SEQUENCE [LARGE SCALE GENOMIC DNA]</scope>
    <source>
        <strain evidence="7 8">ALL</strain>
    </source>
</reference>
<evidence type="ECO:0000256" key="4">
    <source>
        <dbReference type="ARBA" id="ARBA00022833"/>
    </source>
</evidence>
<feature type="region of interest" description="Disordered" evidence="5">
    <location>
        <begin position="185"/>
        <end position="227"/>
    </location>
</feature>
<evidence type="ECO:0000256" key="2">
    <source>
        <dbReference type="ARBA" id="ARBA00022737"/>
    </source>
</evidence>
<gene>
    <name evidence="7" type="ORF">L596_002498</name>
</gene>
<dbReference type="Pfam" id="PF13901">
    <property type="entry name" value="RH_dom"/>
    <property type="match status" value="1"/>
</dbReference>
<keyword evidence="8" id="KW-1185">Reference proteome</keyword>
<evidence type="ECO:0000313" key="8">
    <source>
        <dbReference type="Proteomes" id="UP000298663"/>
    </source>
</evidence>
<protein>
    <recommendedName>
        <fullName evidence="6">Rubicon Homology domain-containing protein</fullName>
    </recommendedName>
</protein>
<evidence type="ECO:0000313" key="7">
    <source>
        <dbReference type="EMBL" id="TMS35014.1"/>
    </source>
</evidence>
<dbReference type="OrthoDB" id="62364at2759"/>
<sequence>MYDEVKPEEKEDNDVATPPVSPVEKTSSYTLRVTSTKAVKIAPRPEALEAGLSGSLRDELLGTGVALSSSGNSLVGKGWAMPPPAAQNNSSVESDRYSVFSSSADTDTSEKNISFDTILHTALKFQNSTSEKKTTEVRKKYSSDMETQVQSRPDGGASFVDAMNDRAVNGGIEIAKLSIEETADEGSHRATCKYTRPFSGSTSSESRDQTDSERSSKDRDYTPDEDGDLVIIGHNVVSGIDEFGIEQEPLPLLTRIARERGLDAQNYRCQSCTRAIGVGLSTYKFRVCAFDARYYCEHCWSRDESLIPARLILNWDMKPRQISKRSKIESVADRPLIWMNEINPKLYGHSSVMDNIRLLREKLSLVAMYLLNCKQSIVEDFERRIWSKDYLYREIHLYSFSDLINCTSGVLERHLNSLISFAVGHVHNCALCRQKGFICELCPSKQVIYPFQVETTSRCDKCFSVYHKKCFRKEPRCPKCARREQYVPSTMIRSVRTTCP</sequence>
<name>A0A4U8UPH5_STECR</name>
<organism evidence="7 8">
    <name type="scientific">Steinernema carpocapsae</name>
    <name type="common">Entomopathogenic nematode</name>
    <dbReference type="NCBI Taxonomy" id="34508"/>
    <lineage>
        <taxon>Eukaryota</taxon>
        <taxon>Metazoa</taxon>
        <taxon>Ecdysozoa</taxon>
        <taxon>Nematoda</taxon>
        <taxon>Chromadorea</taxon>
        <taxon>Rhabditida</taxon>
        <taxon>Tylenchina</taxon>
        <taxon>Panagrolaimomorpha</taxon>
        <taxon>Strongyloidoidea</taxon>
        <taxon>Steinernematidae</taxon>
        <taxon>Steinernema</taxon>
    </lineage>
</organism>
<reference evidence="7 8" key="1">
    <citation type="journal article" date="2015" name="Genome Biol.">
        <title>Comparative genomics of Steinernema reveals deeply conserved gene regulatory networks.</title>
        <authorList>
            <person name="Dillman A.R."/>
            <person name="Macchietto M."/>
            <person name="Porter C.F."/>
            <person name="Rogers A."/>
            <person name="Williams B."/>
            <person name="Antoshechkin I."/>
            <person name="Lee M.M."/>
            <person name="Goodwin Z."/>
            <person name="Lu X."/>
            <person name="Lewis E.E."/>
            <person name="Goodrich-Blair H."/>
            <person name="Stock S.P."/>
            <person name="Adams B.J."/>
            <person name="Sternberg P.W."/>
            <person name="Mortazavi A."/>
        </authorList>
    </citation>
    <scope>NUCLEOTIDE SEQUENCE [LARGE SCALE GENOMIC DNA]</scope>
    <source>
        <strain evidence="7 8">ALL</strain>
    </source>
</reference>
<comment type="caution">
    <text evidence="7">The sequence shown here is derived from an EMBL/GenBank/DDBJ whole genome shotgun (WGS) entry which is preliminary data.</text>
</comment>
<keyword evidence="4" id="KW-0862">Zinc</keyword>
<proteinExistence type="predicted"/>
<dbReference type="AlphaFoldDB" id="A0A4U8UPH5"/>
<feature type="compositionally biased region" description="Basic and acidic residues" evidence="5">
    <location>
        <begin position="205"/>
        <end position="222"/>
    </location>
</feature>
<evidence type="ECO:0000256" key="5">
    <source>
        <dbReference type="SAM" id="MobiDB-lite"/>
    </source>
</evidence>
<feature type="compositionally biased region" description="Basic and acidic residues" evidence="5">
    <location>
        <begin position="130"/>
        <end position="143"/>
    </location>
</feature>
<evidence type="ECO:0000259" key="6">
    <source>
        <dbReference type="SMART" id="SM01175"/>
    </source>
</evidence>
<dbReference type="PANTHER" id="PTHR12326">
    <property type="entry name" value="PLECKSTRIN HOMOLOGY DOMAIN CONTAINING PROTEIN"/>
    <property type="match status" value="1"/>
</dbReference>
<dbReference type="SMART" id="SM01175">
    <property type="entry name" value="DUF4206"/>
    <property type="match status" value="1"/>
</dbReference>
<dbReference type="InterPro" id="IPR025258">
    <property type="entry name" value="RH_dom"/>
</dbReference>
<dbReference type="InterPro" id="IPR051366">
    <property type="entry name" value="DEF8"/>
</dbReference>
<evidence type="ECO:0000256" key="3">
    <source>
        <dbReference type="ARBA" id="ARBA00022771"/>
    </source>
</evidence>
<keyword evidence="1" id="KW-0479">Metal-binding</keyword>
<feature type="domain" description="Rubicon Homology" evidence="6">
    <location>
        <begin position="286"/>
        <end position="487"/>
    </location>
</feature>
<feature type="region of interest" description="Disordered" evidence="5">
    <location>
        <begin position="127"/>
        <end position="158"/>
    </location>
</feature>
<dbReference type="PANTHER" id="PTHR12326:SF12">
    <property type="entry name" value="PLECKSTRIN HOMOLOGY AND RUN DOMAIN CONTAINING M1"/>
    <property type="match status" value="1"/>
</dbReference>
<dbReference type="GO" id="GO:0008270">
    <property type="term" value="F:zinc ion binding"/>
    <property type="evidence" value="ECO:0007669"/>
    <property type="project" value="UniProtKB-KW"/>
</dbReference>
<keyword evidence="3" id="KW-0863">Zinc-finger</keyword>
<evidence type="ECO:0000256" key="1">
    <source>
        <dbReference type="ARBA" id="ARBA00022723"/>
    </source>
</evidence>
<accession>A0A4U8UPH5</accession>
<dbReference type="EMBL" id="AZBU02000001">
    <property type="protein sequence ID" value="TMS35014.1"/>
    <property type="molecule type" value="Genomic_DNA"/>
</dbReference>
<dbReference type="STRING" id="34508.A0A4U8UPH5"/>
<feature type="region of interest" description="Disordered" evidence="5">
    <location>
        <begin position="1"/>
        <end position="28"/>
    </location>
</feature>
<dbReference type="Proteomes" id="UP000298663">
    <property type="component" value="Unassembled WGS sequence"/>
</dbReference>